<dbReference type="STRING" id="1121884.SAMN02745131_00075"/>
<gene>
    <name evidence="1" type="ORF">SAMN02745131_00075</name>
</gene>
<organism evidence="1 2">
    <name type="scientific">Flavisolibacter ginsengisoli DSM 18119</name>
    <dbReference type="NCBI Taxonomy" id="1121884"/>
    <lineage>
        <taxon>Bacteria</taxon>
        <taxon>Pseudomonadati</taxon>
        <taxon>Bacteroidota</taxon>
        <taxon>Chitinophagia</taxon>
        <taxon>Chitinophagales</taxon>
        <taxon>Chitinophagaceae</taxon>
        <taxon>Flavisolibacter</taxon>
    </lineage>
</organism>
<dbReference type="AlphaFoldDB" id="A0A1M4SDA9"/>
<keyword evidence="2" id="KW-1185">Reference proteome</keyword>
<dbReference type="OrthoDB" id="668426at2"/>
<accession>A0A1M4SDA9</accession>
<dbReference type="RefSeq" id="WP_072833262.1">
    <property type="nucleotide sequence ID" value="NZ_FQUU01000001.1"/>
</dbReference>
<reference evidence="1 2" key="1">
    <citation type="submission" date="2016-11" db="EMBL/GenBank/DDBJ databases">
        <authorList>
            <person name="Jaros S."/>
            <person name="Januszkiewicz K."/>
            <person name="Wedrychowicz H."/>
        </authorList>
    </citation>
    <scope>NUCLEOTIDE SEQUENCE [LARGE SCALE GENOMIC DNA]</scope>
    <source>
        <strain evidence="1 2">DSM 18119</strain>
    </source>
</reference>
<evidence type="ECO:0000313" key="2">
    <source>
        <dbReference type="Proteomes" id="UP000184048"/>
    </source>
</evidence>
<protein>
    <submittedName>
        <fullName evidence="1">Uncharacterized protein</fullName>
    </submittedName>
</protein>
<proteinExistence type="predicted"/>
<dbReference type="Proteomes" id="UP000184048">
    <property type="component" value="Unassembled WGS sequence"/>
</dbReference>
<dbReference type="EMBL" id="FQUU01000001">
    <property type="protein sequence ID" value="SHE30200.1"/>
    <property type="molecule type" value="Genomic_DNA"/>
</dbReference>
<evidence type="ECO:0000313" key="1">
    <source>
        <dbReference type="EMBL" id="SHE30200.1"/>
    </source>
</evidence>
<name>A0A1M4SDA9_9BACT</name>
<sequence length="264" mass="29206">MAKLTGLLSFTGKLQGISAHNRRGTNAIIIKPRYGPSKKDIDTKPSYANTRRVNKEFGGRSTASKYIRDGYLALKQILDPDNLGRLNALLQAIQVLDRDNVYGQRSVALSLNRGLLEGFNLNAWHPFESMVHNPIGFTISREALKAMVTVPPLLPGVNFFPPGKHSFFRMVASLSIVPDLHYHENKYRPRESYGVLHPQVIRSEWMAVNSGSEAVSMELQMREAPPNEEFSLVLTIGIQMGTAQSTSVIQCVKYAGGGKILAVV</sequence>